<protein>
    <recommendedName>
        <fullName evidence="1">CHAT domain-containing protein</fullName>
    </recommendedName>
</protein>
<accession>A0A1L7VUV6</accession>
<keyword evidence="3" id="KW-1185">Reference proteome</keyword>
<dbReference type="Proteomes" id="UP000183971">
    <property type="component" value="Unassembled WGS sequence"/>
</dbReference>
<organism evidence="2 3">
    <name type="scientific">Fusarium proliferatum (strain ET1)</name>
    <name type="common">Orchid endophyte fungus</name>
    <dbReference type="NCBI Taxonomy" id="1227346"/>
    <lineage>
        <taxon>Eukaryota</taxon>
        <taxon>Fungi</taxon>
        <taxon>Dikarya</taxon>
        <taxon>Ascomycota</taxon>
        <taxon>Pezizomycotina</taxon>
        <taxon>Sordariomycetes</taxon>
        <taxon>Hypocreomycetidae</taxon>
        <taxon>Hypocreales</taxon>
        <taxon>Nectriaceae</taxon>
        <taxon>Fusarium</taxon>
        <taxon>Fusarium fujikuroi species complex</taxon>
    </lineage>
</organism>
<dbReference type="AlphaFoldDB" id="A0A1L7VUV6"/>
<evidence type="ECO:0000259" key="1">
    <source>
        <dbReference type="Pfam" id="PF12770"/>
    </source>
</evidence>
<proteinExistence type="predicted"/>
<dbReference type="GeneID" id="42052242"/>
<dbReference type="RefSeq" id="XP_031084311.1">
    <property type="nucleotide sequence ID" value="XM_031234588.1"/>
</dbReference>
<reference evidence="3" key="1">
    <citation type="journal article" date="2016" name="Genome Biol. Evol.">
        <title>Comparative 'omics' of the Fusarium fujikuroi species complex highlights differences in genetic potential and metabolite synthesis.</title>
        <authorList>
            <person name="Niehaus E.-M."/>
            <person name="Muensterkoetter M."/>
            <person name="Proctor R.H."/>
            <person name="Brown D.W."/>
            <person name="Sharon A."/>
            <person name="Idan Y."/>
            <person name="Oren-Young L."/>
            <person name="Sieber C.M."/>
            <person name="Novak O."/>
            <person name="Pencik A."/>
            <person name="Tarkowska D."/>
            <person name="Hromadova K."/>
            <person name="Freeman S."/>
            <person name="Maymon M."/>
            <person name="Elazar M."/>
            <person name="Youssef S.A."/>
            <person name="El-Shabrawy E.S.M."/>
            <person name="Shalaby A.B.A."/>
            <person name="Houterman P."/>
            <person name="Brock N.L."/>
            <person name="Burkhardt I."/>
            <person name="Tsavkelova E.A."/>
            <person name="Dickschat J.S."/>
            <person name="Galuszka P."/>
            <person name="Gueldener U."/>
            <person name="Tudzynski B."/>
        </authorList>
    </citation>
    <scope>NUCLEOTIDE SEQUENCE [LARGE SCALE GENOMIC DNA]</scope>
    <source>
        <strain evidence="3">ET1</strain>
    </source>
</reference>
<evidence type="ECO:0000313" key="3">
    <source>
        <dbReference type="Proteomes" id="UP000183971"/>
    </source>
</evidence>
<dbReference type="EMBL" id="FJOF01000007">
    <property type="protein sequence ID" value="CZR43720.1"/>
    <property type="molecule type" value="Genomic_DNA"/>
</dbReference>
<name>A0A1L7VUV6_FUSPR</name>
<evidence type="ECO:0000313" key="2">
    <source>
        <dbReference type="EMBL" id="CZR43720.1"/>
    </source>
</evidence>
<sequence length="388" mass="43277">MNSTHSKKRSDKKDPYFANFQQPLSTNELKRLANKGPIVSFNVSHIRSDAFVVTQTGITPVSLPDLKEEDLNNAKLFLEKPIVIHGSLNTKNARNRSMLRILKWLWDVAVHPVIEALDIHQSPNGRKLPCIWWTSSGLMALMPIHAAGDHTSDGTPNLLDFAIPSYTTILGALAYARETICKPLRGTDYRFAFIASPNKAKKERELKVEESARELNDLVQQHCKTRLLIGPTKSETLEVLEACNAMFFGCHGQSMSTQPCESYLKLGADADSHLMIQEIQGSRHRDAQFAYLSACSTANLSVRHLVDGVVHIAGAFSLLGFLPVVGTFWEAKDIKARVVAKRFYEELMLQDCEDEDCVARAYHTAVMEMRGSKIQDPLAWATFAHLGA</sequence>
<gene>
    <name evidence="2" type="ORF">FPRO_07363</name>
</gene>
<dbReference type="VEuPathDB" id="FungiDB:FPRO_07363"/>
<dbReference type="InterPro" id="IPR024983">
    <property type="entry name" value="CHAT_dom"/>
</dbReference>
<comment type="caution">
    <text evidence="2">The sequence shown here is derived from an EMBL/GenBank/DDBJ whole genome shotgun (WGS) entry which is preliminary data.</text>
</comment>
<dbReference type="Pfam" id="PF12770">
    <property type="entry name" value="CHAT"/>
    <property type="match status" value="1"/>
</dbReference>
<feature type="domain" description="CHAT" evidence="1">
    <location>
        <begin position="100"/>
        <end position="387"/>
    </location>
</feature>